<dbReference type="Gene3D" id="3.90.550.10">
    <property type="entry name" value="Spore Coat Polysaccharide Biosynthesis Protein SpsA, Chain A"/>
    <property type="match status" value="1"/>
</dbReference>
<evidence type="ECO:0000256" key="2">
    <source>
        <dbReference type="ARBA" id="ARBA00022679"/>
    </source>
</evidence>
<organism evidence="5 6">
    <name type="scientific">Quercus rubra</name>
    <name type="common">Northern red oak</name>
    <name type="synonym">Quercus borealis</name>
    <dbReference type="NCBI Taxonomy" id="3512"/>
    <lineage>
        <taxon>Eukaryota</taxon>
        <taxon>Viridiplantae</taxon>
        <taxon>Streptophyta</taxon>
        <taxon>Embryophyta</taxon>
        <taxon>Tracheophyta</taxon>
        <taxon>Spermatophyta</taxon>
        <taxon>Magnoliopsida</taxon>
        <taxon>eudicotyledons</taxon>
        <taxon>Gunneridae</taxon>
        <taxon>Pentapetalae</taxon>
        <taxon>rosids</taxon>
        <taxon>fabids</taxon>
        <taxon>Fagales</taxon>
        <taxon>Fagaceae</taxon>
        <taxon>Quercus</taxon>
    </lineage>
</organism>
<dbReference type="Proteomes" id="UP001324115">
    <property type="component" value="Unassembled WGS sequence"/>
</dbReference>
<protein>
    <recommendedName>
        <fullName evidence="4">Hexosyltransferase</fullName>
        <ecNumber evidence="4">2.4.1.-</ecNumber>
    </recommendedName>
</protein>
<comment type="similarity">
    <text evidence="4">Belongs to the glycosyltransferase 8 family.</text>
</comment>
<dbReference type="AlphaFoldDB" id="A0AAN7FN20"/>
<keyword evidence="6" id="KW-1185">Reference proteome</keyword>
<proteinExistence type="inferred from homology"/>
<dbReference type="PANTHER" id="PTHR11183">
    <property type="entry name" value="GLYCOGENIN SUBFAMILY MEMBER"/>
    <property type="match status" value="1"/>
</dbReference>
<dbReference type="SUPFAM" id="SSF53448">
    <property type="entry name" value="Nucleotide-diphospho-sugar transferases"/>
    <property type="match status" value="1"/>
</dbReference>
<comment type="caution">
    <text evidence="5">The sequence shown here is derived from an EMBL/GenBank/DDBJ whole genome shotgun (WGS) entry which is preliminary data.</text>
</comment>
<keyword evidence="3" id="KW-0464">Manganese</keyword>
<dbReference type="GO" id="GO:0016757">
    <property type="term" value="F:glycosyltransferase activity"/>
    <property type="evidence" value="ECO:0007669"/>
    <property type="project" value="UniProtKB-KW"/>
</dbReference>
<dbReference type="InterPro" id="IPR002495">
    <property type="entry name" value="Glyco_trans_8"/>
</dbReference>
<evidence type="ECO:0000313" key="5">
    <source>
        <dbReference type="EMBL" id="KAK4595922.1"/>
    </source>
</evidence>
<evidence type="ECO:0000313" key="6">
    <source>
        <dbReference type="Proteomes" id="UP001324115"/>
    </source>
</evidence>
<keyword evidence="1" id="KW-0328">Glycosyltransferase</keyword>
<name>A0AAN7FN20_QUERU</name>
<dbReference type="InterPro" id="IPR050587">
    <property type="entry name" value="GNT1/Glycosyltrans_8"/>
</dbReference>
<keyword evidence="2" id="KW-0808">Transferase</keyword>
<sequence>MGSKTSSSTRAKPFIFFLLFLSSSLFFIVSTFRPKPNLINTHGLQHQAKISNGFNIFPKEFKGKNVKVGLVNIEESKTETVKVRFDHVSKDLTSRDFFPEYDEDEKWALPKCPEIPLPRKEDYKDLDVVIARTPCDKVKENKGIRDVFRLQVNLVVANLVVRNGWISPDVNQTVYAVFIGSCAPMVEIFRCDDFVMHQGDHWVYKPELRRLKQKVLMPFGSCQLAPSYAQTGQQKHSITLHHHKKAYATVLHSSEAYVCGAIALAQISNSTKDLVLLADHSISSKSIQGLRAAGWKIKRIKRIQNPFAEKDSYNEWNYSKLRIWQLIEYDKVIFIDADLLVLKNIDKFFVHPQVSAATNNMMIFNSGVMELLSKSFKLESYNGGEQGFLNEAFTWWHRLPTKLNQLKIFDGSSNEKHEIAEDSYTMQYLGLKPWMCYKDYDCNWDKLDHHQFASDSAHKRWWQVFEAMP</sequence>
<dbReference type="EC" id="2.4.1.-" evidence="4"/>
<evidence type="ECO:0000256" key="4">
    <source>
        <dbReference type="RuleBase" id="RU362027"/>
    </source>
</evidence>
<evidence type="ECO:0000256" key="3">
    <source>
        <dbReference type="ARBA" id="ARBA00023211"/>
    </source>
</evidence>
<dbReference type="InterPro" id="IPR029044">
    <property type="entry name" value="Nucleotide-diphossugar_trans"/>
</dbReference>
<reference evidence="5 6" key="1">
    <citation type="journal article" date="2023" name="G3 (Bethesda)">
        <title>A haplotype-resolved chromosome-scale genome for Quercus rubra L. provides insights into the genetics of adaptive traits for red oak species.</title>
        <authorList>
            <person name="Kapoor B."/>
            <person name="Jenkins J."/>
            <person name="Schmutz J."/>
            <person name="Zhebentyayeva T."/>
            <person name="Kuelheim C."/>
            <person name="Coggeshall M."/>
            <person name="Heim C."/>
            <person name="Lasky J.R."/>
            <person name="Leites L."/>
            <person name="Islam-Faridi N."/>
            <person name="Romero-Severson J."/>
            <person name="DeLeo V.L."/>
            <person name="Lucas S.M."/>
            <person name="Lazic D."/>
            <person name="Gailing O."/>
            <person name="Carlson J."/>
            <person name="Staton M."/>
        </authorList>
    </citation>
    <scope>NUCLEOTIDE SEQUENCE [LARGE SCALE GENOMIC DNA]</scope>
    <source>
        <strain evidence="5">Pseudo-F2</strain>
    </source>
</reference>
<evidence type="ECO:0000256" key="1">
    <source>
        <dbReference type="ARBA" id="ARBA00022676"/>
    </source>
</evidence>
<dbReference type="Pfam" id="PF01501">
    <property type="entry name" value="Glyco_transf_8"/>
    <property type="match status" value="1"/>
</dbReference>
<gene>
    <name evidence="5" type="ORF">RGQ29_014135</name>
</gene>
<dbReference type="EMBL" id="JAXUIC010000003">
    <property type="protein sequence ID" value="KAK4595922.1"/>
    <property type="molecule type" value="Genomic_DNA"/>
</dbReference>
<accession>A0AAN7FN20</accession>